<proteinExistence type="predicted"/>
<feature type="transmembrane region" description="Helical" evidence="5">
    <location>
        <begin position="33"/>
        <end position="48"/>
    </location>
</feature>
<organism evidence="7 8">
    <name type="scientific">Pseudoalteromonas issachenkonii</name>
    <dbReference type="NCBI Taxonomy" id="152297"/>
    <lineage>
        <taxon>Bacteria</taxon>
        <taxon>Pseudomonadati</taxon>
        <taxon>Pseudomonadota</taxon>
        <taxon>Gammaproteobacteria</taxon>
        <taxon>Alteromonadales</taxon>
        <taxon>Pseudoalteromonadaceae</taxon>
        <taxon>Pseudoalteromonas</taxon>
    </lineage>
</organism>
<dbReference type="EMBL" id="CP011030">
    <property type="protein sequence ID" value="ATC90341.1"/>
    <property type="molecule type" value="Genomic_DNA"/>
</dbReference>
<dbReference type="Pfam" id="PF04932">
    <property type="entry name" value="Wzy_C"/>
    <property type="match status" value="1"/>
</dbReference>
<evidence type="ECO:0000313" key="8">
    <source>
        <dbReference type="Proteomes" id="UP000217258"/>
    </source>
</evidence>
<accession>A0ABM6N287</accession>
<keyword evidence="3 5" id="KW-1133">Transmembrane helix</keyword>
<comment type="subcellular location">
    <subcellularLocation>
        <location evidence="1">Membrane</location>
        <topology evidence="1">Multi-pass membrane protein</topology>
    </subcellularLocation>
</comment>
<evidence type="ECO:0000256" key="5">
    <source>
        <dbReference type="SAM" id="Phobius"/>
    </source>
</evidence>
<feature type="transmembrane region" description="Helical" evidence="5">
    <location>
        <begin position="85"/>
        <end position="107"/>
    </location>
</feature>
<feature type="transmembrane region" description="Helical" evidence="5">
    <location>
        <begin position="9"/>
        <end position="27"/>
    </location>
</feature>
<dbReference type="Proteomes" id="UP000217258">
    <property type="component" value="Chromosome I"/>
</dbReference>
<feature type="transmembrane region" description="Helical" evidence="5">
    <location>
        <begin position="268"/>
        <end position="285"/>
    </location>
</feature>
<dbReference type="InterPro" id="IPR051533">
    <property type="entry name" value="WaaL-like"/>
</dbReference>
<feature type="transmembrane region" description="Helical" evidence="5">
    <location>
        <begin position="292"/>
        <end position="313"/>
    </location>
</feature>
<protein>
    <recommendedName>
        <fullName evidence="6">O-antigen ligase-related domain-containing protein</fullName>
    </recommendedName>
</protein>
<dbReference type="InterPro" id="IPR007016">
    <property type="entry name" value="O-antigen_ligase-rel_domated"/>
</dbReference>
<feature type="transmembrane region" description="Helical" evidence="5">
    <location>
        <begin position="463"/>
        <end position="479"/>
    </location>
</feature>
<keyword evidence="2 5" id="KW-0812">Transmembrane</keyword>
<keyword evidence="4 5" id="KW-0472">Membrane</keyword>
<feature type="transmembrane region" description="Helical" evidence="5">
    <location>
        <begin position="392"/>
        <end position="415"/>
    </location>
</feature>
<evidence type="ECO:0000256" key="2">
    <source>
        <dbReference type="ARBA" id="ARBA00022692"/>
    </source>
</evidence>
<feature type="transmembrane region" description="Helical" evidence="5">
    <location>
        <begin position="216"/>
        <end position="236"/>
    </location>
</feature>
<reference evidence="7 8" key="1">
    <citation type="submission" date="2015-06" db="EMBL/GenBank/DDBJ databases">
        <authorList>
            <person name="Xie B.-B."/>
            <person name="Rong J.-C."/>
            <person name="Qin Q.-L."/>
            <person name="Zhang Y.-Z."/>
        </authorList>
    </citation>
    <scope>NUCLEOTIDE SEQUENCE [LARGE SCALE GENOMIC DNA]</scope>
    <source>
        <strain evidence="7 8">KMM 3549</strain>
    </source>
</reference>
<evidence type="ECO:0000256" key="4">
    <source>
        <dbReference type="ARBA" id="ARBA00023136"/>
    </source>
</evidence>
<feature type="transmembrane region" description="Helical" evidence="5">
    <location>
        <begin position="436"/>
        <end position="457"/>
    </location>
</feature>
<evidence type="ECO:0000313" key="7">
    <source>
        <dbReference type="EMBL" id="ATC90341.1"/>
    </source>
</evidence>
<gene>
    <name evidence="7" type="ORF">PISS_a1410</name>
</gene>
<keyword evidence="8" id="KW-1185">Reference proteome</keyword>
<dbReference type="PANTHER" id="PTHR37422">
    <property type="entry name" value="TEICHURONIC ACID BIOSYNTHESIS PROTEIN TUAE"/>
    <property type="match status" value="1"/>
</dbReference>
<feature type="domain" description="O-antigen ligase-related" evidence="6">
    <location>
        <begin position="250"/>
        <end position="404"/>
    </location>
</feature>
<feature type="transmembrane region" description="Helical" evidence="5">
    <location>
        <begin position="114"/>
        <end position="135"/>
    </location>
</feature>
<name>A0ABM6N287_9GAMM</name>
<feature type="transmembrane region" description="Helical" evidence="5">
    <location>
        <begin position="245"/>
        <end position="262"/>
    </location>
</feature>
<dbReference type="RefSeq" id="WP_058154473.1">
    <property type="nucleotide sequence ID" value="NZ_CP011030.1"/>
</dbReference>
<evidence type="ECO:0000256" key="1">
    <source>
        <dbReference type="ARBA" id="ARBA00004141"/>
    </source>
</evidence>
<evidence type="ECO:0000256" key="3">
    <source>
        <dbReference type="ARBA" id="ARBA00022989"/>
    </source>
</evidence>
<feature type="transmembrane region" description="Helical" evidence="5">
    <location>
        <begin position="173"/>
        <end position="196"/>
    </location>
</feature>
<evidence type="ECO:0000259" key="6">
    <source>
        <dbReference type="Pfam" id="PF04932"/>
    </source>
</evidence>
<feature type="transmembrane region" description="Helical" evidence="5">
    <location>
        <begin position="141"/>
        <end position="161"/>
    </location>
</feature>
<dbReference type="PANTHER" id="PTHR37422:SF13">
    <property type="entry name" value="LIPOPOLYSACCHARIDE BIOSYNTHESIS PROTEIN PA4999-RELATED"/>
    <property type="match status" value="1"/>
</dbReference>
<sequence length="486" mass="56047">MYNRAYKKYMLWFLVPLAVVYIAYFALTQNTKMLLLPVAVPIMVAIINKPKLWGYIFLLASVQFLGIINPETFIRLPGVLKFNDLLFLILVTLYLLDSLKNGFYYPVHNKAAKWVAFTVLTFVSMVIIQFVITALRFDLPIVSTIKVGRGYLYLLVYFYFVRFYSDNKSMQQLLYLIVFVCIVQFSLMLFQMLGINLTANTKIIDLTTDAGSVTRVYLPAYFFALMCFFCSVTLLLSNSLPSRKSFILTVMVISFLSILLSYTRTYWLAILLGMLIIFLFSKFEVKKRIFKYSVITFVFVIPILLLKAGTFFVERFSSIFTEVRSSDEGNFIYRFSENPKRLEAFFDNPIFGPGFVHENYAASLFNFVIDETGLSEAQIERALLLQTNDSGLITLLVSFGLCGVLWVLFKMYILIKLYKEQRFNLHTIHIKNSINMQLGMLAFICSVWLTCVTTYGFTYPDGVVALALSLFVFSFYQVSNSRIHNK</sequence>